<evidence type="ECO:0000313" key="1">
    <source>
        <dbReference type="EMBL" id="HIY73442.1"/>
    </source>
</evidence>
<organism evidence="1 2">
    <name type="scientific">Candidatus Intestinimonas merdavium</name>
    <dbReference type="NCBI Taxonomy" id="2838622"/>
    <lineage>
        <taxon>Bacteria</taxon>
        <taxon>Bacillati</taxon>
        <taxon>Bacillota</taxon>
        <taxon>Clostridia</taxon>
        <taxon>Eubacteriales</taxon>
        <taxon>Intestinimonas</taxon>
    </lineage>
</organism>
<gene>
    <name evidence="1" type="ORF">H9826_05650</name>
</gene>
<accession>A0A9D1Z423</accession>
<proteinExistence type="predicted"/>
<dbReference type="Proteomes" id="UP000886824">
    <property type="component" value="Unassembled WGS sequence"/>
</dbReference>
<evidence type="ECO:0000313" key="2">
    <source>
        <dbReference type="Proteomes" id="UP000886824"/>
    </source>
</evidence>
<name>A0A9D1Z423_9FIRM</name>
<dbReference type="EMBL" id="DXCX01000056">
    <property type="protein sequence ID" value="HIY73442.1"/>
    <property type="molecule type" value="Genomic_DNA"/>
</dbReference>
<reference evidence="1" key="2">
    <citation type="submission" date="2021-04" db="EMBL/GenBank/DDBJ databases">
        <authorList>
            <person name="Gilroy R."/>
        </authorList>
    </citation>
    <scope>NUCLEOTIDE SEQUENCE</scope>
    <source>
        <strain evidence="1">CHK33-7979</strain>
    </source>
</reference>
<reference evidence="1" key="1">
    <citation type="journal article" date="2021" name="PeerJ">
        <title>Extensive microbial diversity within the chicken gut microbiome revealed by metagenomics and culture.</title>
        <authorList>
            <person name="Gilroy R."/>
            <person name="Ravi A."/>
            <person name="Getino M."/>
            <person name="Pursley I."/>
            <person name="Horton D.L."/>
            <person name="Alikhan N.F."/>
            <person name="Baker D."/>
            <person name="Gharbi K."/>
            <person name="Hall N."/>
            <person name="Watson M."/>
            <person name="Adriaenssens E.M."/>
            <person name="Foster-Nyarko E."/>
            <person name="Jarju S."/>
            <person name="Secka A."/>
            <person name="Antonio M."/>
            <person name="Oren A."/>
            <person name="Chaudhuri R.R."/>
            <person name="La Ragione R."/>
            <person name="Hildebrand F."/>
            <person name="Pallen M.J."/>
        </authorList>
    </citation>
    <scope>NUCLEOTIDE SEQUENCE</scope>
    <source>
        <strain evidence="1">CHK33-7979</strain>
    </source>
</reference>
<sequence>MKMVGNNHADFGEKLQPGFVDIAIIRFFRQNNRMRADLFRQSCRSVHRKEHLSLAVSHFLHIFFLHHGQTFLADGIKDDLDVSVLAQHPQQAENLIFLEVVEKATGGDQERRIRYVGPDPLEPSIVKGVTS</sequence>
<protein>
    <submittedName>
        <fullName evidence="1">Uncharacterized protein</fullName>
    </submittedName>
</protein>
<comment type="caution">
    <text evidence="1">The sequence shown here is derived from an EMBL/GenBank/DDBJ whole genome shotgun (WGS) entry which is preliminary data.</text>
</comment>
<dbReference type="AlphaFoldDB" id="A0A9D1Z423"/>